<dbReference type="SMART" id="SM00261">
    <property type="entry name" value="FU"/>
    <property type="match status" value="1"/>
</dbReference>
<dbReference type="Pfam" id="PF03302">
    <property type="entry name" value="VSP"/>
    <property type="match status" value="1"/>
</dbReference>
<feature type="transmembrane region" description="Helical" evidence="1">
    <location>
        <begin position="226"/>
        <end position="250"/>
    </location>
</feature>
<feature type="non-terminal residue" evidence="2">
    <location>
        <position position="1"/>
    </location>
</feature>
<proteinExistence type="predicted"/>
<dbReference type="SUPFAM" id="SSF57184">
    <property type="entry name" value="Growth factor receptor domain"/>
    <property type="match status" value="1"/>
</dbReference>
<dbReference type="PANTHER" id="PTHR23275">
    <property type="entry name" value="CABRIOLET.-RELATED"/>
    <property type="match status" value="1"/>
</dbReference>
<dbReference type="PANTHER" id="PTHR23275:SF100">
    <property type="entry name" value="EGF-LIKE DOMAIN-CONTAINING PROTEIN"/>
    <property type="match status" value="1"/>
</dbReference>
<dbReference type="InterPro" id="IPR005127">
    <property type="entry name" value="Giardia_VSP"/>
</dbReference>
<dbReference type="InterPro" id="IPR009030">
    <property type="entry name" value="Growth_fac_rcpt_cys_sf"/>
</dbReference>
<reference evidence="2" key="1">
    <citation type="journal article" date="2005" name="Infect. Immun.">
        <title>Identification of variant-specific surface proteins in Giardia muris trophozoites.</title>
        <authorList>
            <person name="Ropolo A.S."/>
            <person name="Saura A."/>
            <person name="Carranza P.G."/>
            <person name="Lujan H.D."/>
        </authorList>
    </citation>
    <scope>NUCLEOTIDE SEQUENCE</scope>
</reference>
<evidence type="ECO:0000256" key="1">
    <source>
        <dbReference type="SAM" id="Phobius"/>
    </source>
</evidence>
<keyword evidence="1" id="KW-0472">Membrane</keyword>
<dbReference type="InterPro" id="IPR052798">
    <property type="entry name" value="Giardia_VSA"/>
</dbReference>
<dbReference type="VEuPathDB" id="GiardiaDB:GMRT_15984"/>
<dbReference type="EMBL" id="AY754878">
    <property type="protein sequence ID" value="AAW84254.1"/>
    <property type="molecule type" value="Genomic_DNA"/>
</dbReference>
<feature type="non-terminal residue" evidence="2">
    <location>
        <position position="255"/>
    </location>
</feature>
<sequence length="255" mass="25487">GAGADKCTACPAGRALQYSGTDIAQGGSCVDECKVGTGQGGCETCGAQIGGTKYCSKCSTPEEVPVNGVCQANNVRASVCKTPNNAGGCTTCENGYFLKDGGCYETDRQPGKQVCKTADSNRKCTACANGQTADGSGVCPSCPEGCEKCASGTPQKCSACLLGYYLSTDKCVKCDTDSTSGSDTITGVSGCVSCKEPTTPPGTVTCYATSSSTGGSTNKSALSGGAIAGIVIAVIVVVGGLVGFLCWWFVCRGKA</sequence>
<keyword evidence="1" id="KW-0812">Transmembrane</keyword>
<name>Q49L30_GIAMU</name>
<accession>Q49L30</accession>
<evidence type="ECO:0000313" key="2">
    <source>
        <dbReference type="EMBL" id="AAW84254.1"/>
    </source>
</evidence>
<keyword evidence="1" id="KW-1133">Transmembrane helix</keyword>
<dbReference type="AlphaFoldDB" id="Q49L30"/>
<dbReference type="InterPro" id="IPR006212">
    <property type="entry name" value="Furin_repeat"/>
</dbReference>
<protein>
    <submittedName>
        <fullName evidence="2">Variant-specific surface protein 02</fullName>
    </submittedName>
</protein>
<organism evidence="2">
    <name type="scientific">Giardia muris</name>
    <dbReference type="NCBI Taxonomy" id="5742"/>
    <lineage>
        <taxon>Eukaryota</taxon>
        <taxon>Metamonada</taxon>
        <taxon>Diplomonadida</taxon>
        <taxon>Hexamitidae</taxon>
        <taxon>Giardiinae</taxon>
        <taxon>Giardia</taxon>
    </lineage>
</organism>